<evidence type="ECO:0000313" key="4">
    <source>
        <dbReference type="Proteomes" id="UP000605846"/>
    </source>
</evidence>
<comment type="caution">
    <text evidence="3">The sequence shown here is derived from an EMBL/GenBank/DDBJ whole genome shotgun (WGS) entry which is preliminary data.</text>
</comment>
<evidence type="ECO:0000259" key="2">
    <source>
        <dbReference type="PROSITE" id="PS50238"/>
    </source>
</evidence>
<keyword evidence="4" id="KW-1185">Reference proteome</keyword>
<reference evidence="3" key="1">
    <citation type="submission" date="2020-01" db="EMBL/GenBank/DDBJ databases">
        <title>Genome Sequencing of Three Apophysomyces-Like Fungal Strains Confirms a Novel Fungal Genus in the Mucoromycota with divergent Burkholderia-like Endosymbiotic Bacteria.</title>
        <authorList>
            <person name="Stajich J.E."/>
            <person name="Macias A.M."/>
            <person name="Carter-House D."/>
            <person name="Lovett B."/>
            <person name="Kasson L.R."/>
            <person name="Berry K."/>
            <person name="Grigoriev I."/>
            <person name="Chang Y."/>
            <person name="Spatafora J."/>
            <person name="Kasson M.T."/>
        </authorList>
    </citation>
    <scope>NUCLEOTIDE SEQUENCE</scope>
    <source>
        <strain evidence="3">NRRL A-21654</strain>
    </source>
</reference>
<dbReference type="PANTHER" id="PTHR23176:SF129">
    <property type="entry name" value="RHO GTPASE ACTIVATING PROTEIN AT 16F, ISOFORM E-RELATED"/>
    <property type="match status" value="1"/>
</dbReference>
<proteinExistence type="predicted"/>
<dbReference type="Pfam" id="PF00620">
    <property type="entry name" value="RhoGAP"/>
    <property type="match status" value="1"/>
</dbReference>
<sequence length="365" mass="41477">MSPSLINHRKKGQMNPFSLFCREKSPSLTSEDSIAVRQITDSKRIFAAPIEHALQVQAVFTSSGLRVPKIVHECFTEIMMKGLEVEGLFRLSGSAVEINKLQNQFECGIPVDLASYDIHAVAGVVKKYFRSLPDAVIPDSYHYSFLKLVSELTSTEKVVSELACLIEKLPVTNYHLVRYIITLAGCIQQHVERNRMDAESLAIVFAPMCSRLEQSKKSNKRKQNELDRFIQINAKWTALWRLMIEQHQALNMHWEASKKHRAVPSSSACMTSQETYYRSSATKLSTATANRYQEHGALIGQQYNFLDPMSESTRKHIPRCSENGLGNGTRRRPSLRNALRVRWLMRRESMTSLIPQVLSTTEKAS</sequence>
<dbReference type="OrthoDB" id="79452at2759"/>
<feature type="domain" description="Rho-GAP" evidence="2">
    <location>
        <begin position="54"/>
        <end position="251"/>
    </location>
</feature>
<dbReference type="PROSITE" id="PS50238">
    <property type="entry name" value="RHOGAP"/>
    <property type="match status" value="1"/>
</dbReference>
<dbReference type="InterPro" id="IPR000198">
    <property type="entry name" value="RhoGAP_dom"/>
</dbReference>
<dbReference type="AlphaFoldDB" id="A0A8H7BJ83"/>
<dbReference type="CDD" id="cd00159">
    <property type="entry name" value="RhoGAP"/>
    <property type="match status" value="1"/>
</dbReference>
<dbReference type="InterPro" id="IPR008936">
    <property type="entry name" value="Rho_GTPase_activation_prot"/>
</dbReference>
<name>A0A8H7BJ83_9FUNG</name>
<evidence type="ECO:0000256" key="1">
    <source>
        <dbReference type="ARBA" id="ARBA00022468"/>
    </source>
</evidence>
<gene>
    <name evidence="3" type="ORF">EC973_000396</name>
</gene>
<dbReference type="GO" id="GO:0005737">
    <property type="term" value="C:cytoplasm"/>
    <property type="evidence" value="ECO:0007669"/>
    <property type="project" value="TreeGrafter"/>
</dbReference>
<dbReference type="Gene3D" id="1.10.555.10">
    <property type="entry name" value="Rho GTPase activation protein"/>
    <property type="match status" value="1"/>
</dbReference>
<dbReference type="InterPro" id="IPR050729">
    <property type="entry name" value="Rho-GAP"/>
</dbReference>
<keyword evidence="1" id="KW-0343">GTPase activation</keyword>
<dbReference type="SUPFAM" id="SSF48350">
    <property type="entry name" value="GTPase activation domain, GAP"/>
    <property type="match status" value="1"/>
</dbReference>
<dbReference type="EMBL" id="JABAYA010000103">
    <property type="protein sequence ID" value="KAF7725144.1"/>
    <property type="molecule type" value="Genomic_DNA"/>
</dbReference>
<dbReference type="SMART" id="SM00324">
    <property type="entry name" value="RhoGAP"/>
    <property type="match status" value="1"/>
</dbReference>
<protein>
    <recommendedName>
        <fullName evidence="2">Rho-GAP domain-containing protein</fullName>
    </recommendedName>
</protein>
<dbReference type="Proteomes" id="UP000605846">
    <property type="component" value="Unassembled WGS sequence"/>
</dbReference>
<evidence type="ECO:0000313" key="3">
    <source>
        <dbReference type="EMBL" id="KAF7725144.1"/>
    </source>
</evidence>
<accession>A0A8H7BJ83</accession>
<organism evidence="3 4">
    <name type="scientific">Apophysomyces ossiformis</name>
    <dbReference type="NCBI Taxonomy" id="679940"/>
    <lineage>
        <taxon>Eukaryota</taxon>
        <taxon>Fungi</taxon>
        <taxon>Fungi incertae sedis</taxon>
        <taxon>Mucoromycota</taxon>
        <taxon>Mucoromycotina</taxon>
        <taxon>Mucoromycetes</taxon>
        <taxon>Mucorales</taxon>
        <taxon>Mucorineae</taxon>
        <taxon>Mucoraceae</taxon>
        <taxon>Apophysomyces</taxon>
    </lineage>
</organism>
<dbReference type="GO" id="GO:0005096">
    <property type="term" value="F:GTPase activator activity"/>
    <property type="evidence" value="ECO:0007669"/>
    <property type="project" value="UniProtKB-KW"/>
</dbReference>
<dbReference type="GO" id="GO:0007165">
    <property type="term" value="P:signal transduction"/>
    <property type="evidence" value="ECO:0007669"/>
    <property type="project" value="InterPro"/>
</dbReference>
<dbReference type="PANTHER" id="PTHR23176">
    <property type="entry name" value="RHO/RAC/CDC GTPASE-ACTIVATING PROTEIN"/>
    <property type="match status" value="1"/>
</dbReference>